<evidence type="ECO:0000256" key="1">
    <source>
        <dbReference type="SAM" id="MobiDB-lite"/>
    </source>
</evidence>
<feature type="compositionally biased region" description="Low complexity" evidence="1">
    <location>
        <begin position="1"/>
        <end position="16"/>
    </location>
</feature>
<accession>A0A3A9YXJ8</accession>
<dbReference type="AlphaFoldDB" id="A0A3A9YXJ8"/>
<feature type="region of interest" description="Disordered" evidence="1">
    <location>
        <begin position="1"/>
        <end position="92"/>
    </location>
</feature>
<dbReference type="Proteomes" id="UP000281726">
    <property type="component" value="Unassembled WGS sequence"/>
</dbReference>
<gene>
    <name evidence="2" type="ORF">D7223_26350</name>
</gene>
<evidence type="ECO:0000313" key="2">
    <source>
        <dbReference type="EMBL" id="RKN40655.1"/>
    </source>
</evidence>
<name>A0A3A9YXJ8_9ACTN</name>
<protein>
    <submittedName>
        <fullName evidence="2">Uncharacterized protein</fullName>
    </submittedName>
</protein>
<dbReference type="EMBL" id="RBAK01000013">
    <property type="protein sequence ID" value="RKN40655.1"/>
    <property type="molecule type" value="Genomic_DNA"/>
</dbReference>
<organism evidence="2 3">
    <name type="scientific">Micromonospora endolithica</name>
    <dbReference type="NCBI Taxonomy" id="230091"/>
    <lineage>
        <taxon>Bacteria</taxon>
        <taxon>Bacillati</taxon>
        <taxon>Actinomycetota</taxon>
        <taxon>Actinomycetes</taxon>
        <taxon>Micromonosporales</taxon>
        <taxon>Micromonosporaceae</taxon>
        <taxon>Micromonospora</taxon>
    </lineage>
</organism>
<feature type="compositionally biased region" description="Basic residues" evidence="1">
    <location>
        <begin position="45"/>
        <end position="54"/>
    </location>
</feature>
<keyword evidence="3" id="KW-1185">Reference proteome</keyword>
<sequence>MVRQRCPAAGGDPAAGCRRRVGPATGVSLPGGGDRFRRNGAVRGRSVRGGRGARRTGGLGRAEPGPGPGPPGRRRPRGGRARPDGGRGHGPR</sequence>
<comment type="caution">
    <text evidence="2">The sequence shown here is derived from an EMBL/GenBank/DDBJ whole genome shotgun (WGS) entry which is preliminary data.</text>
</comment>
<evidence type="ECO:0000313" key="3">
    <source>
        <dbReference type="Proteomes" id="UP000281726"/>
    </source>
</evidence>
<reference evidence="2 3" key="1">
    <citation type="journal article" date="2004" name="Syst. Appl. Microbiol.">
        <title>Cryptoendolithic actinomycetes from antarctic sandstone rock samples: Micromonospora endolithica sp. nov. and two isolates related to Micromonospora coerulea Jensen 1932.</title>
        <authorList>
            <person name="Hirsch P."/>
            <person name="Mevs U."/>
            <person name="Kroppenstedt R.M."/>
            <person name="Schumann P."/>
            <person name="Stackebrandt E."/>
        </authorList>
    </citation>
    <scope>NUCLEOTIDE SEQUENCE [LARGE SCALE GENOMIC DNA]</scope>
    <source>
        <strain evidence="2 3">JCM 12677</strain>
    </source>
</reference>
<proteinExistence type="predicted"/>
<feature type="compositionally biased region" description="Basic and acidic residues" evidence="1">
    <location>
        <begin position="81"/>
        <end position="92"/>
    </location>
</feature>